<evidence type="ECO:0000256" key="4">
    <source>
        <dbReference type="ARBA" id="ARBA00023136"/>
    </source>
</evidence>
<sequence>MSAATGGLAQCGRLAPPLPLFAFTTRLTSMWSSPFFLSLASVFTLIGLTLVSVAVLTDNWNEVQVNRREIINAFKREPELNVKLQNAFGHNILYFSRTYGLLNVCFPDTVPQEIGSFTKFGSPCIWNNEFTPTEAKREHFTSAEWYRLYAYRGSIVCYAAGIAIVAISLISGIFGCWNRSRKLIVVTSVLLLVASLAMSLAMFGWHYVAYTDRNVLDMEPYYKSWEPVLKLTTRQNYGWSYFVSWIGIVFLLLGSASMYFAYTAIKKEEDMALSAKNGAYLMPNYYDKGAIVPYGYGTYAGYGTYPYYTQYNTAGYYGYMTYGR</sequence>
<evidence type="ECO:0000256" key="1">
    <source>
        <dbReference type="ARBA" id="ARBA00004141"/>
    </source>
</evidence>
<evidence type="ECO:0000313" key="7">
    <source>
        <dbReference type="Proteomes" id="UP000835052"/>
    </source>
</evidence>
<keyword evidence="2 5" id="KW-0812">Transmembrane</keyword>
<dbReference type="Gene3D" id="1.20.140.150">
    <property type="match status" value="1"/>
</dbReference>
<protein>
    <submittedName>
        <fullName evidence="6">Uncharacterized protein</fullName>
    </submittedName>
</protein>
<dbReference type="InterPro" id="IPR004031">
    <property type="entry name" value="PMP22/EMP/MP20/Claudin"/>
</dbReference>
<feature type="transmembrane region" description="Helical" evidence="5">
    <location>
        <begin position="183"/>
        <end position="208"/>
    </location>
</feature>
<feature type="transmembrane region" description="Helical" evidence="5">
    <location>
        <begin position="239"/>
        <end position="262"/>
    </location>
</feature>
<evidence type="ECO:0000256" key="5">
    <source>
        <dbReference type="SAM" id="Phobius"/>
    </source>
</evidence>
<dbReference type="GO" id="GO:0016020">
    <property type="term" value="C:membrane"/>
    <property type="evidence" value="ECO:0007669"/>
    <property type="project" value="UniProtKB-SubCell"/>
</dbReference>
<accession>A0A8S1HD73</accession>
<dbReference type="EMBL" id="CAJGYM010000032">
    <property type="protein sequence ID" value="CAD6193032.1"/>
    <property type="molecule type" value="Genomic_DNA"/>
</dbReference>
<keyword evidence="7" id="KW-1185">Reference proteome</keyword>
<keyword evidence="3 5" id="KW-1133">Transmembrane helix</keyword>
<dbReference type="AlphaFoldDB" id="A0A8S1HD73"/>
<evidence type="ECO:0000256" key="2">
    <source>
        <dbReference type="ARBA" id="ARBA00022692"/>
    </source>
</evidence>
<proteinExistence type="predicted"/>
<dbReference type="PANTHER" id="PTHR21215">
    <property type="entry name" value="LD36024P"/>
    <property type="match status" value="1"/>
</dbReference>
<keyword evidence="4 5" id="KW-0472">Membrane</keyword>
<dbReference type="Pfam" id="PF13903">
    <property type="entry name" value="Claudin_2"/>
    <property type="match status" value="1"/>
</dbReference>
<dbReference type="PANTHER" id="PTHR21215:SF0">
    <property type="entry name" value="LD36024P"/>
    <property type="match status" value="1"/>
</dbReference>
<comment type="caution">
    <text evidence="6">The sequence shown here is derived from an EMBL/GenBank/DDBJ whole genome shotgun (WGS) entry which is preliminary data.</text>
</comment>
<name>A0A8S1HD73_9PELO</name>
<reference evidence="6" key="1">
    <citation type="submission" date="2020-10" db="EMBL/GenBank/DDBJ databases">
        <authorList>
            <person name="Kikuchi T."/>
        </authorList>
    </citation>
    <scope>NUCLEOTIDE SEQUENCE</scope>
    <source>
        <strain evidence="6">NKZ352</strain>
    </source>
</reference>
<gene>
    <name evidence="6" type="ORF">CAUJ_LOCUS8951</name>
</gene>
<feature type="transmembrane region" description="Helical" evidence="5">
    <location>
        <begin position="35"/>
        <end position="56"/>
    </location>
</feature>
<evidence type="ECO:0000313" key="6">
    <source>
        <dbReference type="EMBL" id="CAD6193032.1"/>
    </source>
</evidence>
<feature type="transmembrane region" description="Helical" evidence="5">
    <location>
        <begin position="149"/>
        <end position="176"/>
    </location>
</feature>
<evidence type="ECO:0000256" key="3">
    <source>
        <dbReference type="ARBA" id="ARBA00022989"/>
    </source>
</evidence>
<dbReference type="Proteomes" id="UP000835052">
    <property type="component" value="Unassembled WGS sequence"/>
</dbReference>
<organism evidence="6 7">
    <name type="scientific">Caenorhabditis auriculariae</name>
    <dbReference type="NCBI Taxonomy" id="2777116"/>
    <lineage>
        <taxon>Eukaryota</taxon>
        <taxon>Metazoa</taxon>
        <taxon>Ecdysozoa</taxon>
        <taxon>Nematoda</taxon>
        <taxon>Chromadorea</taxon>
        <taxon>Rhabditida</taxon>
        <taxon>Rhabditina</taxon>
        <taxon>Rhabditomorpha</taxon>
        <taxon>Rhabditoidea</taxon>
        <taxon>Rhabditidae</taxon>
        <taxon>Peloderinae</taxon>
        <taxon>Caenorhabditis</taxon>
    </lineage>
</organism>
<comment type="subcellular location">
    <subcellularLocation>
        <location evidence="1">Membrane</location>
        <topology evidence="1">Multi-pass membrane protein</topology>
    </subcellularLocation>
</comment>
<dbReference type="OrthoDB" id="6126739at2759"/>